<reference evidence="1" key="1">
    <citation type="journal article" date="2015" name="Nature">
        <title>Complex archaea that bridge the gap between prokaryotes and eukaryotes.</title>
        <authorList>
            <person name="Spang A."/>
            <person name="Saw J.H."/>
            <person name="Jorgensen S.L."/>
            <person name="Zaremba-Niedzwiedzka K."/>
            <person name="Martijn J."/>
            <person name="Lind A.E."/>
            <person name="van Eijk R."/>
            <person name="Schleper C."/>
            <person name="Guy L."/>
            <person name="Ettema T.J."/>
        </authorList>
    </citation>
    <scope>NUCLEOTIDE SEQUENCE</scope>
</reference>
<dbReference type="AlphaFoldDB" id="A0A0F8VWM8"/>
<sequence length="72" mass="8718">MYILQNRYKLGDLINSKYSRTTNTEVSNYEGYDSLHHQDVLIKKLRLPKKSNARELAIRLWEREIRIARKLR</sequence>
<proteinExistence type="predicted"/>
<organism evidence="1">
    <name type="scientific">marine sediment metagenome</name>
    <dbReference type="NCBI Taxonomy" id="412755"/>
    <lineage>
        <taxon>unclassified sequences</taxon>
        <taxon>metagenomes</taxon>
        <taxon>ecological metagenomes</taxon>
    </lineage>
</organism>
<protein>
    <recommendedName>
        <fullName evidence="2">Protein kinase domain-containing protein</fullName>
    </recommendedName>
</protein>
<feature type="non-terminal residue" evidence="1">
    <location>
        <position position="72"/>
    </location>
</feature>
<name>A0A0F8VWM8_9ZZZZ</name>
<evidence type="ECO:0000313" key="1">
    <source>
        <dbReference type="EMBL" id="KKK48722.1"/>
    </source>
</evidence>
<evidence type="ECO:0008006" key="2">
    <source>
        <dbReference type="Google" id="ProtNLM"/>
    </source>
</evidence>
<gene>
    <name evidence="1" type="ORF">LCGC14_3142280</name>
</gene>
<accession>A0A0F8VWM8</accession>
<comment type="caution">
    <text evidence="1">The sequence shown here is derived from an EMBL/GenBank/DDBJ whole genome shotgun (WGS) entry which is preliminary data.</text>
</comment>
<dbReference type="EMBL" id="LAZR01068922">
    <property type="protein sequence ID" value="KKK48722.1"/>
    <property type="molecule type" value="Genomic_DNA"/>
</dbReference>